<dbReference type="InterPro" id="IPR038144">
    <property type="entry name" value="IPI"/>
</dbReference>
<comment type="caution">
    <text evidence="2">The sequence shown here is derived from an EMBL/GenBank/DDBJ whole genome shotgun (WGS) entry which is preliminary data.</text>
</comment>
<dbReference type="InterPro" id="IPR020481">
    <property type="entry name" value="Intracell_prot_inh_BsuPI"/>
</dbReference>
<evidence type="ECO:0000313" key="3">
    <source>
        <dbReference type="Proteomes" id="UP001595921"/>
    </source>
</evidence>
<accession>A0ABD5P850</accession>
<dbReference type="RefSeq" id="WP_267625114.1">
    <property type="nucleotide sequence ID" value="NZ_JAODIW010000010.1"/>
</dbReference>
<sequence length="113" mass="12060">MLTGSLSAEPVDDAVRFTLAVENDGEEAVTLSFRDSMRADFAVRAGDDDGGTEVWRWSEGRMFAQMLGTETVGAGETVTFEGTWDDPEPGEYVAVADLAANDADVSAEAEFSV</sequence>
<dbReference type="AlphaFoldDB" id="A0ABD5P850"/>
<organism evidence="2 3">
    <name type="scientific">Halobium salinum</name>
    <dbReference type="NCBI Taxonomy" id="1364940"/>
    <lineage>
        <taxon>Archaea</taxon>
        <taxon>Methanobacteriati</taxon>
        <taxon>Methanobacteriota</taxon>
        <taxon>Stenosarchaea group</taxon>
        <taxon>Halobacteria</taxon>
        <taxon>Halobacteriales</taxon>
        <taxon>Haloferacaceae</taxon>
        <taxon>Halobium</taxon>
    </lineage>
</organism>
<protein>
    <recommendedName>
        <fullName evidence="1">Intracellular proteinase inhibitor BsuPI domain-containing protein</fullName>
    </recommendedName>
</protein>
<keyword evidence="3" id="KW-1185">Reference proteome</keyword>
<proteinExistence type="predicted"/>
<name>A0ABD5P850_9EURY</name>
<reference evidence="2 3" key="1">
    <citation type="journal article" date="2019" name="Int. J. Syst. Evol. Microbiol.">
        <title>The Global Catalogue of Microorganisms (GCM) 10K type strain sequencing project: providing services to taxonomists for standard genome sequencing and annotation.</title>
        <authorList>
            <consortium name="The Broad Institute Genomics Platform"/>
            <consortium name="The Broad Institute Genome Sequencing Center for Infectious Disease"/>
            <person name="Wu L."/>
            <person name="Ma J."/>
        </authorList>
    </citation>
    <scope>NUCLEOTIDE SEQUENCE [LARGE SCALE GENOMIC DNA]</scope>
    <source>
        <strain evidence="2 3">CGMCC 1.12553</strain>
    </source>
</reference>
<dbReference type="Proteomes" id="UP001595921">
    <property type="component" value="Unassembled WGS sequence"/>
</dbReference>
<evidence type="ECO:0000259" key="1">
    <source>
        <dbReference type="Pfam" id="PF12690"/>
    </source>
</evidence>
<evidence type="ECO:0000313" key="2">
    <source>
        <dbReference type="EMBL" id="MFC4356676.1"/>
    </source>
</evidence>
<dbReference type="EMBL" id="JBHSDS010000002">
    <property type="protein sequence ID" value="MFC4356676.1"/>
    <property type="molecule type" value="Genomic_DNA"/>
</dbReference>
<gene>
    <name evidence="2" type="ORF">ACFO0N_01795</name>
</gene>
<dbReference type="Gene3D" id="2.60.40.2360">
    <property type="entry name" value="Intracellular proteinase inhibitor BsuPI"/>
    <property type="match status" value="1"/>
</dbReference>
<feature type="domain" description="Intracellular proteinase inhibitor BsuPI" evidence="1">
    <location>
        <begin position="3"/>
        <end position="101"/>
    </location>
</feature>
<dbReference type="Pfam" id="PF12690">
    <property type="entry name" value="BsuPI"/>
    <property type="match status" value="1"/>
</dbReference>